<organism evidence="5 6">
    <name type="scientific">Paracidovorax cattleyae</name>
    <dbReference type="NCBI Taxonomy" id="80868"/>
    <lineage>
        <taxon>Bacteria</taxon>
        <taxon>Pseudomonadati</taxon>
        <taxon>Pseudomonadota</taxon>
        <taxon>Betaproteobacteria</taxon>
        <taxon>Burkholderiales</taxon>
        <taxon>Comamonadaceae</taxon>
        <taxon>Paracidovorax</taxon>
    </lineage>
</organism>
<accession>A0A1H0MBX9</accession>
<proteinExistence type="predicted"/>
<dbReference type="InterPro" id="IPR004981">
    <property type="entry name" value="Trp_2_3_dOase"/>
</dbReference>
<name>A0A1H0MBX9_9BURK</name>
<keyword evidence="3" id="KW-0408">Iron</keyword>
<dbReference type="GO" id="GO:0004833">
    <property type="term" value="F:L-tryptophan 2,3-dioxygenase activity"/>
    <property type="evidence" value="ECO:0007669"/>
    <property type="project" value="InterPro"/>
</dbReference>
<dbReference type="GO" id="GO:0019441">
    <property type="term" value="P:L-tryptophan catabolic process to kynurenine"/>
    <property type="evidence" value="ECO:0007669"/>
    <property type="project" value="InterPro"/>
</dbReference>
<keyword evidence="1" id="KW-0349">Heme</keyword>
<dbReference type="PANTHER" id="PTHR10138">
    <property type="entry name" value="TRYPTOPHAN 2,3-DIOXYGENASE"/>
    <property type="match status" value="1"/>
</dbReference>
<dbReference type="SUPFAM" id="SSF140959">
    <property type="entry name" value="Indolic compounds 2,3-dioxygenase-like"/>
    <property type="match status" value="1"/>
</dbReference>
<sequence>MTRYFFIVVHQVHELWFKIILSVRHCLQGWLAGMPFDGAAGPGAADRFLHAYMEKWRNESRRRLQAAIDRAPALEERLKSKFASECAQTEAFLLAEDDPLASALTRRERRSARAAMVFIESYREQLPHCMWAWQLLESTIEVEQAMLVWRQRHARMVERMIGRRPGTGGSSGVDYLDQTALRYRVFSDLWTVRSLLLRPSGLPDLEAFADHGVSAEEMSP</sequence>
<dbReference type="EMBL" id="FNJL01000003">
    <property type="protein sequence ID" value="SDO77943.1"/>
    <property type="molecule type" value="Genomic_DNA"/>
</dbReference>
<evidence type="ECO:0000256" key="2">
    <source>
        <dbReference type="ARBA" id="ARBA00022964"/>
    </source>
</evidence>
<protein>
    <submittedName>
        <fullName evidence="5">Tryptophan 2,3-dioxygenase</fullName>
    </submittedName>
</protein>
<evidence type="ECO:0000256" key="1">
    <source>
        <dbReference type="ARBA" id="ARBA00022617"/>
    </source>
</evidence>
<reference evidence="6" key="1">
    <citation type="submission" date="2016-10" db="EMBL/GenBank/DDBJ databases">
        <authorList>
            <person name="Varghese N."/>
            <person name="Submissions S."/>
        </authorList>
    </citation>
    <scope>NUCLEOTIDE SEQUENCE [LARGE SCALE GENOMIC DNA]</scope>
    <source>
        <strain evidence="6">DSM 17101</strain>
    </source>
</reference>
<evidence type="ECO:0000256" key="4">
    <source>
        <dbReference type="ARBA" id="ARBA00023079"/>
    </source>
</evidence>
<dbReference type="Pfam" id="PF03301">
    <property type="entry name" value="Trp_dioxygenase"/>
    <property type="match status" value="1"/>
</dbReference>
<gene>
    <name evidence="5" type="ORF">SAMN04489708_103204</name>
</gene>
<keyword evidence="2 5" id="KW-0223">Dioxygenase</keyword>
<evidence type="ECO:0000256" key="3">
    <source>
        <dbReference type="ARBA" id="ARBA00023004"/>
    </source>
</evidence>
<keyword evidence="6" id="KW-1185">Reference proteome</keyword>
<dbReference type="AlphaFoldDB" id="A0A1H0MBX9"/>
<evidence type="ECO:0000313" key="6">
    <source>
        <dbReference type="Proteomes" id="UP000199317"/>
    </source>
</evidence>
<dbReference type="InterPro" id="IPR037217">
    <property type="entry name" value="Trp/Indoleamine_2_3_dOase-like"/>
</dbReference>
<evidence type="ECO:0000313" key="5">
    <source>
        <dbReference type="EMBL" id="SDO77943.1"/>
    </source>
</evidence>
<keyword evidence="4" id="KW-0823">Tryptophan catabolism</keyword>
<dbReference type="GO" id="GO:0019442">
    <property type="term" value="P:L-tryptophan catabolic process to acetyl-CoA"/>
    <property type="evidence" value="ECO:0007669"/>
    <property type="project" value="TreeGrafter"/>
</dbReference>
<dbReference type="Proteomes" id="UP000199317">
    <property type="component" value="Unassembled WGS sequence"/>
</dbReference>
<dbReference type="GO" id="GO:0020037">
    <property type="term" value="F:heme binding"/>
    <property type="evidence" value="ECO:0007669"/>
    <property type="project" value="InterPro"/>
</dbReference>
<keyword evidence="1" id="KW-0479">Metal-binding</keyword>
<dbReference type="PANTHER" id="PTHR10138:SF0">
    <property type="entry name" value="TRYPTOPHAN 2,3-DIOXYGENASE"/>
    <property type="match status" value="1"/>
</dbReference>
<dbReference type="Gene3D" id="1.20.58.480">
    <property type="match status" value="1"/>
</dbReference>
<dbReference type="GO" id="GO:0046872">
    <property type="term" value="F:metal ion binding"/>
    <property type="evidence" value="ECO:0007669"/>
    <property type="project" value="InterPro"/>
</dbReference>
<keyword evidence="2 5" id="KW-0560">Oxidoreductase</keyword>